<gene>
    <name evidence="1" type="ORF">VBRA1451_LOCUS2539</name>
</gene>
<reference evidence="1" key="1">
    <citation type="submission" date="2021-01" db="EMBL/GenBank/DDBJ databases">
        <authorList>
            <person name="Corre E."/>
            <person name="Pelletier E."/>
            <person name="Niang G."/>
            <person name="Scheremetjew M."/>
            <person name="Finn R."/>
            <person name="Kale V."/>
            <person name="Holt S."/>
            <person name="Cochrane G."/>
            <person name="Meng A."/>
            <person name="Brown T."/>
            <person name="Cohen L."/>
        </authorList>
    </citation>
    <scope>NUCLEOTIDE SEQUENCE</scope>
    <source>
        <strain evidence="1">CCMP3346</strain>
    </source>
</reference>
<protein>
    <submittedName>
        <fullName evidence="1">Uncharacterized protein</fullName>
    </submittedName>
</protein>
<name>A0A7S1JLZ9_9ALVE</name>
<accession>A0A7S1JLZ9</accession>
<dbReference type="EMBL" id="HBGB01004361">
    <property type="protein sequence ID" value="CAD9047485.1"/>
    <property type="molecule type" value="Transcribed_RNA"/>
</dbReference>
<organism evidence="1">
    <name type="scientific">Vitrella brassicaformis</name>
    <dbReference type="NCBI Taxonomy" id="1169539"/>
    <lineage>
        <taxon>Eukaryota</taxon>
        <taxon>Sar</taxon>
        <taxon>Alveolata</taxon>
        <taxon>Colpodellida</taxon>
        <taxon>Vitrellaceae</taxon>
        <taxon>Vitrella</taxon>
    </lineage>
</organism>
<evidence type="ECO:0000313" key="1">
    <source>
        <dbReference type="EMBL" id="CAD9047485.1"/>
    </source>
</evidence>
<sequence length="132" mass="14173">MLSVMILPHGKSGEPPSLPAYSIIPSGANQHACRASPLPVNYTVILAPSHPTAVSRPIGSNTSHQTLSATDEESLSASVRLSTWLCSCVRVCDELEDGSNSYPSPTRRLFSSNQTDFLPFPVRCLPLLLPLT</sequence>
<proteinExistence type="predicted"/>
<dbReference type="AlphaFoldDB" id="A0A7S1JLZ9"/>